<feature type="region of interest" description="Disordered" evidence="1">
    <location>
        <begin position="293"/>
        <end position="340"/>
    </location>
</feature>
<feature type="compositionally biased region" description="Basic and acidic residues" evidence="1">
    <location>
        <begin position="308"/>
        <end position="317"/>
    </location>
</feature>
<protein>
    <submittedName>
        <fullName evidence="3">Putative transmembrane protein</fullName>
    </submittedName>
</protein>
<keyword evidence="2 3" id="KW-0812">Transmembrane</keyword>
<dbReference type="VEuPathDB" id="ToxoDB:TGRUB_203240"/>
<feature type="transmembrane region" description="Helical" evidence="2">
    <location>
        <begin position="660"/>
        <end position="676"/>
    </location>
</feature>
<feature type="transmembrane region" description="Helical" evidence="2">
    <location>
        <begin position="525"/>
        <end position="543"/>
    </location>
</feature>
<dbReference type="Proteomes" id="UP000028834">
    <property type="component" value="Unassembled WGS sequence"/>
</dbReference>
<accession>A0A086LZ22</accession>
<dbReference type="EMBL" id="AFYV02001473">
    <property type="protein sequence ID" value="KFG61890.1"/>
    <property type="molecule type" value="Genomic_DNA"/>
</dbReference>
<gene>
    <name evidence="3" type="ORF">TGRUB_203240</name>
</gene>
<organism evidence="3 4">
    <name type="scientific">Toxoplasma gondii RUB</name>
    <dbReference type="NCBI Taxonomy" id="935652"/>
    <lineage>
        <taxon>Eukaryota</taxon>
        <taxon>Sar</taxon>
        <taxon>Alveolata</taxon>
        <taxon>Apicomplexa</taxon>
        <taxon>Conoidasida</taxon>
        <taxon>Coccidia</taxon>
        <taxon>Eucoccidiorida</taxon>
        <taxon>Eimeriorina</taxon>
        <taxon>Sarcocystidae</taxon>
        <taxon>Toxoplasma</taxon>
    </lineage>
</organism>
<keyword evidence="2" id="KW-1133">Transmembrane helix</keyword>
<proteinExistence type="predicted"/>
<keyword evidence="2" id="KW-0472">Membrane</keyword>
<evidence type="ECO:0000313" key="4">
    <source>
        <dbReference type="Proteomes" id="UP000028834"/>
    </source>
</evidence>
<feature type="transmembrane region" description="Helical" evidence="2">
    <location>
        <begin position="696"/>
        <end position="717"/>
    </location>
</feature>
<evidence type="ECO:0000256" key="1">
    <source>
        <dbReference type="SAM" id="MobiDB-lite"/>
    </source>
</evidence>
<sequence length="739" mass="80305">MAPAAPNKEPTRRGSMHNQIVCTAPSSSATNSQVVLPLGHHLVMGAKTAANALSQELRSPADTLNPGRFGWWKCLAQPDEAGDGLVTEGYGRLQILLAYLLPEVTDVAEAVELHQLTTPRGEAQAGEVANLSHAERRDFTVSSLAPSRGYVRVSLNGVPVYRSAVLDISPEAINDTAAVVKGEKDEAKLPNTIFNERIEIQIHQPYSVLRVELFNRDVTLGVIADDDLLGVFEVPIHLMIPSKVYDLEVEFPPQFLREENEEWISGQGLDSPFILGEKRLVSPEATAQLLQTKQIFDAETSSRGSDGGAKETAEERGGGPQAQPNSKERTDAIPRTVDAPAKREAREAAQASAAKVDAGNVDLLTCTVNVAAAAAASAPQVSGLRSSSFTMESKSTVVDDWEEKPRPALLPQGYSCGPRLRCLFNMQVVGRTPKGRVGSEKSQGSWFSEMCALALPIVDSADEAYLPPLNFRKLWHDAKRLKYLAWDCVLSGLVETVSAIPSWENPFVSSCCLAGVLLATAQPQMSFALFFLLMGVLCLMLSLTPLSNTSEAAIAAASVLTDAKRKPPAAALDTDAQTEKIEPGKGAESQLTGQKPSSLQAFENQQHSDEATMEDSLLKSLLSSAVPQSLHLQLRRAHKRLLRVTAAILYAHEKLRQRREMIVGVLWLLSLLSFYRPDITALALRFGCGGAAVLLLIHRMPVLSPCLRFGIVCLAYLRLRHQRRTRQNLVASPFIPRAA</sequence>
<reference evidence="3 4" key="1">
    <citation type="submission" date="2014-05" db="EMBL/GenBank/DDBJ databases">
        <authorList>
            <person name="Sibley D."/>
            <person name="Venepally P."/>
            <person name="Karamycheva S."/>
            <person name="Hadjithomas M."/>
            <person name="Khan A."/>
            <person name="Brunk B."/>
            <person name="Roos D."/>
            <person name="Caler E."/>
            <person name="Lorenzi H."/>
        </authorList>
    </citation>
    <scope>NUCLEOTIDE SEQUENCE [LARGE SCALE GENOMIC DNA]</scope>
    <source>
        <strain evidence="3 4">RUB</strain>
    </source>
</reference>
<dbReference type="OrthoDB" id="347027at2759"/>
<dbReference type="AlphaFoldDB" id="A0A086LZ22"/>
<evidence type="ECO:0000313" key="3">
    <source>
        <dbReference type="EMBL" id="KFG61890.1"/>
    </source>
</evidence>
<comment type="caution">
    <text evidence="3">The sequence shown here is derived from an EMBL/GenBank/DDBJ whole genome shotgun (WGS) entry which is preliminary data.</text>
</comment>
<evidence type="ECO:0000256" key="2">
    <source>
        <dbReference type="SAM" id="Phobius"/>
    </source>
</evidence>
<feature type="compositionally biased region" description="Polar residues" evidence="1">
    <location>
        <begin position="293"/>
        <end position="304"/>
    </location>
</feature>
<name>A0A086LZ22_TOXGO</name>